<protein>
    <submittedName>
        <fullName evidence="1">Uncharacterized protein</fullName>
    </submittedName>
</protein>
<gene>
    <name evidence="1" type="ORF">DFA_06243</name>
</gene>
<accession>F4PKI0</accession>
<proteinExistence type="predicted"/>
<dbReference type="Proteomes" id="UP000007797">
    <property type="component" value="Unassembled WGS sequence"/>
</dbReference>
<dbReference type="GeneID" id="14876153"/>
<keyword evidence="2" id="KW-1185">Reference proteome</keyword>
<evidence type="ECO:0000313" key="2">
    <source>
        <dbReference type="Proteomes" id="UP000007797"/>
    </source>
</evidence>
<evidence type="ECO:0000313" key="1">
    <source>
        <dbReference type="EMBL" id="EGG24104.1"/>
    </source>
</evidence>
<dbReference type="RefSeq" id="XP_004361955.1">
    <property type="nucleotide sequence ID" value="XM_004361898.1"/>
</dbReference>
<dbReference type="KEGG" id="dfa:DFA_06243"/>
<reference evidence="2" key="1">
    <citation type="journal article" date="2011" name="Genome Res.">
        <title>Phylogeny-wide analysis of social amoeba genomes highlights ancient origins for complex intercellular communication.</title>
        <authorList>
            <person name="Heidel A.J."/>
            <person name="Lawal H.M."/>
            <person name="Felder M."/>
            <person name="Schilde C."/>
            <person name="Helps N.R."/>
            <person name="Tunggal B."/>
            <person name="Rivero F."/>
            <person name="John U."/>
            <person name="Schleicher M."/>
            <person name="Eichinger L."/>
            <person name="Platzer M."/>
            <person name="Noegel A.A."/>
            <person name="Schaap P."/>
            <person name="Gloeckner G."/>
        </authorList>
    </citation>
    <scope>NUCLEOTIDE SEQUENCE [LARGE SCALE GENOMIC DNA]</scope>
    <source>
        <strain evidence="2">SH3</strain>
    </source>
</reference>
<sequence>MSTQVLIKNLFSINKNISTLKYALSNNIYKQNQFTSLKKTTERDSKRIDQIMEVSNVNLVSLIYLKPKFIHIHLLTYCNLSLYHIYRPLLLKKHISDH</sequence>
<dbReference type="EMBL" id="GL883007">
    <property type="protein sequence ID" value="EGG24104.1"/>
    <property type="molecule type" value="Genomic_DNA"/>
</dbReference>
<name>F4PKI0_CACFS</name>
<organism evidence="1 2">
    <name type="scientific">Cavenderia fasciculata</name>
    <name type="common">Slime mold</name>
    <name type="synonym">Dictyostelium fasciculatum</name>
    <dbReference type="NCBI Taxonomy" id="261658"/>
    <lineage>
        <taxon>Eukaryota</taxon>
        <taxon>Amoebozoa</taxon>
        <taxon>Evosea</taxon>
        <taxon>Eumycetozoa</taxon>
        <taxon>Dictyostelia</taxon>
        <taxon>Acytosteliales</taxon>
        <taxon>Cavenderiaceae</taxon>
        <taxon>Cavenderia</taxon>
    </lineage>
</organism>
<dbReference type="AlphaFoldDB" id="F4PKI0"/>